<dbReference type="EMBL" id="KQ235436">
    <property type="protein sequence ID" value="KMZ98958.1"/>
    <property type="molecule type" value="Genomic_DNA"/>
</dbReference>
<feature type="region of interest" description="Disordered" evidence="1">
    <location>
        <begin position="205"/>
        <end position="254"/>
    </location>
</feature>
<keyword evidence="2" id="KW-0812">Transmembrane</keyword>
<accession>A0A0J9WDA9</accession>
<gene>
    <name evidence="3" type="ORF">PVNG_05670</name>
</gene>
<reference evidence="3 4" key="1">
    <citation type="submission" date="2011-09" db="EMBL/GenBank/DDBJ databases">
        <title>The Genome Sequence of Plasmodium vivax North Korean.</title>
        <authorList>
            <consortium name="The Broad Institute Genome Sequencing Platform"/>
            <consortium name="The Broad Institute Genome Sequencing Center for Infectious Disease"/>
            <person name="Neafsey D."/>
            <person name="Carlton J."/>
            <person name="Barnwell J."/>
            <person name="Collins W."/>
            <person name="Escalante A."/>
            <person name="Mullikin J."/>
            <person name="Saul A."/>
            <person name="Guigo R."/>
            <person name="Camara F."/>
            <person name="Young S.K."/>
            <person name="Zeng Q."/>
            <person name="Gargeya S."/>
            <person name="Fitzgerald M."/>
            <person name="Haas B."/>
            <person name="Abouelleil A."/>
            <person name="Alvarado L."/>
            <person name="Arachchi H.M."/>
            <person name="Berlin A."/>
            <person name="Brown A."/>
            <person name="Chapman S.B."/>
            <person name="Chen Z."/>
            <person name="Dunbar C."/>
            <person name="Freedman E."/>
            <person name="Gearin G."/>
            <person name="Gellesch M."/>
            <person name="Goldberg J."/>
            <person name="Griggs A."/>
            <person name="Gujja S."/>
            <person name="Heiman D."/>
            <person name="Howarth C."/>
            <person name="Larson L."/>
            <person name="Lui A."/>
            <person name="MacDonald P.J.P."/>
            <person name="Montmayeur A."/>
            <person name="Murphy C."/>
            <person name="Neiman D."/>
            <person name="Pearson M."/>
            <person name="Priest M."/>
            <person name="Roberts A."/>
            <person name="Saif S."/>
            <person name="Shea T."/>
            <person name="Shenoy N."/>
            <person name="Sisk P."/>
            <person name="Stolte C."/>
            <person name="Sykes S."/>
            <person name="Wortman J."/>
            <person name="Nusbaum C."/>
            <person name="Birren B."/>
        </authorList>
    </citation>
    <scope>NUCLEOTIDE SEQUENCE [LARGE SCALE GENOMIC DNA]</scope>
    <source>
        <strain evidence="3 4">North Korean</strain>
    </source>
</reference>
<keyword evidence="2" id="KW-0472">Membrane</keyword>
<protein>
    <recommendedName>
        <fullName evidence="5">Variable surface protein Vir18</fullName>
    </recommendedName>
</protein>
<evidence type="ECO:0000313" key="3">
    <source>
        <dbReference type="EMBL" id="KMZ98958.1"/>
    </source>
</evidence>
<evidence type="ECO:0008006" key="5">
    <source>
        <dbReference type="Google" id="ProtNLM"/>
    </source>
</evidence>
<dbReference type="AlphaFoldDB" id="A0A0J9WDA9"/>
<feature type="region of interest" description="Disordered" evidence="1">
    <location>
        <begin position="123"/>
        <end position="149"/>
    </location>
</feature>
<sequence length="446" mass="49558">MVGVWSGIFGTSSNYDRKYLLPGCSNKYTRYLNEIKQGIDALSRNNLREFCKKCNKIKNNINAKDNELNYCYNKNLISLKLIENHDIKPFIDDCPDIPLCLKKHSSVKKADALKSPIKENCRGKIGYSSKSQSPEKVVPLKQGQRPDHDEVRGQAKVILKAQDGIDSPTSSGEAQEDVSKQIVDRLPSNPVRRETLTQLISVSAHSSDNGSYIPPSVSPQSTSSEQSSASNTSHIDDLSERDSQDIKNDVPGIDRNPLGALFVGDTNVDVKDSYDISDVDEIDCGLYLDIGILNKALGTSDTSDNQIVNSIMKASVPEDQSNLLMNNGDDRGESVTYIEVGHSKSDLNGGFVERSPTHELDDSGYITYNDGIPYQKYIVNGLLPLIAVLLLIILIKFTPLGTIFTKKKRKKQNDMNEKLQRVLQQPSAESEQRRIPFSYSAFEYSP</sequence>
<organism evidence="3 4">
    <name type="scientific">Plasmodium vivax North Korean</name>
    <dbReference type="NCBI Taxonomy" id="1035514"/>
    <lineage>
        <taxon>Eukaryota</taxon>
        <taxon>Sar</taxon>
        <taxon>Alveolata</taxon>
        <taxon>Apicomplexa</taxon>
        <taxon>Aconoidasida</taxon>
        <taxon>Haemosporida</taxon>
        <taxon>Plasmodiidae</taxon>
        <taxon>Plasmodium</taxon>
        <taxon>Plasmodium (Plasmodium)</taxon>
    </lineage>
</organism>
<dbReference type="Proteomes" id="UP000053239">
    <property type="component" value="Unassembled WGS sequence"/>
</dbReference>
<feature type="compositionally biased region" description="Basic and acidic residues" evidence="1">
    <location>
        <begin position="234"/>
        <end position="248"/>
    </location>
</feature>
<keyword evidence="2" id="KW-1133">Transmembrane helix</keyword>
<feature type="compositionally biased region" description="Low complexity" evidence="1">
    <location>
        <begin position="214"/>
        <end position="233"/>
    </location>
</feature>
<evidence type="ECO:0000313" key="4">
    <source>
        <dbReference type="Proteomes" id="UP000053239"/>
    </source>
</evidence>
<evidence type="ECO:0000256" key="1">
    <source>
        <dbReference type="SAM" id="MobiDB-lite"/>
    </source>
</evidence>
<proteinExistence type="predicted"/>
<name>A0A0J9WDA9_PLAVI</name>
<feature type="region of interest" description="Disordered" evidence="1">
    <location>
        <begin position="162"/>
        <end position="190"/>
    </location>
</feature>
<feature type="transmembrane region" description="Helical" evidence="2">
    <location>
        <begin position="382"/>
        <end position="405"/>
    </location>
</feature>
<evidence type="ECO:0000256" key="2">
    <source>
        <dbReference type="SAM" id="Phobius"/>
    </source>
</evidence>
<dbReference type="OrthoDB" id="10481378at2759"/>